<accession>A0A8H3QMK8</accession>
<comment type="caution">
    <text evidence="1">The sequence shown here is derived from an EMBL/GenBank/DDBJ whole genome shotgun (WGS) entry which is preliminary data.</text>
</comment>
<dbReference type="AlphaFoldDB" id="A0A8H3QMK8"/>
<reference evidence="1" key="1">
    <citation type="submission" date="2019-10" db="EMBL/GenBank/DDBJ databases">
        <title>Conservation and host-specific expression of non-tandemly repeated heterogenous ribosome RNA gene in arbuscular mycorrhizal fungi.</title>
        <authorList>
            <person name="Maeda T."/>
            <person name="Kobayashi Y."/>
            <person name="Nakagawa T."/>
            <person name="Ezawa T."/>
            <person name="Yamaguchi K."/>
            <person name="Bino T."/>
            <person name="Nishimoto Y."/>
            <person name="Shigenobu S."/>
            <person name="Kawaguchi M."/>
        </authorList>
    </citation>
    <scope>NUCLEOTIDE SEQUENCE</scope>
    <source>
        <strain evidence="1">HR1</strain>
    </source>
</reference>
<dbReference type="EMBL" id="BLAL01000092">
    <property type="protein sequence ID" value="GES85293.1"/>
    <property type="molecule type" value="Genomic_DNA"/>
</dbReference>
<evidence type="ECO:0008006" key="3">
    <source>
        <dbReference type="Google" id="ProtNLM"/>
    </source>
</evidence>
<protein>
    <recommendedName>
        <fullName evidence="3">Replication origin-binding protein domain-containing protein</fullName>
    </recommendedName>
</protein>
<proteinExistence type="predicted"/>
<sequence>MTLAQKKKSLEPSPKTINDATRLFSGLADLDFEPGYNDHVYFQYLSNNKNDISLLEAYHPEEIYSKYIVRVSGKGFTVIDHPSEVYGLPNTHECIDGNLPLRLVLDINARQKSDPMNPELPSLDKYKITREDLLSRILIACADIIYSDLKHFVILNTFTLASSSSADKCSWHIIYKYARFVDYRDLRGFVEKVANRVEKPYSEFIDIGLYKSRFSLRLIGSAKEDRVKRPAISSVEQGYCKLKDYLPEKEEFQPIEDETALNKGASQVTAKFGWLEIGSIKKGFINFQAKSYEACPICEIKHERDQLYGFLLRSGYFGVSDVIKPKERPKQKIVDRLGNAIAKPRPLIELPGKVINVKKLKDAPESYPDFLSSEKTTTLIRSSPATWKTTTLREIIMALKDKVHDISSLPCYIWISYRKSLSNESKAKLDELKASGFLFRIEFTARPFVAILDEANAIIRQMSSGTNARESENAMRDVLRSARHVLAMDAFANTSNKTCKLHRRS</sequence>
<dbReference type="OrthoDB" id="2317507at2759"/>
<evidence type="ECO:0000313" key="2">
    <source>
        <dbReference type="Proteomes" id="UP000615446"/>
    </source>
</evidence>
<name>A0A8H3QMK8_9GLOM</name>
<dbReference type="Proteomes" id="UP000615446">
    <property type="component" value="Unassembled WGS sequence"/>
</dbReference>
<organism evidence="1 2">
    <name type="scientific">Rhizophagus clarus</name>
    <dbReference type="NCBI Taxonomy" id="94130"/>
    <lineage>
        <taxon>Eukaryota</taxon>
        <taxon>Fungi</taxon>
        <taxon>Fungi incertae sedis</taxon>
        <taxon>Mucoromycota</taxon>
        <taxon>Glomeromycotina</taxon>
        <taxon>Glomeromycetes</taxon>
        <taxon>Glomerales</taxon>
        <taxon>Glomeraceae</taxon>
        <taxon>Rhizophagus</taxon>
    </lineage>
</organism>
<evidence type="ECO:0000313" key="1">
    <source>
        <dbReference type="EMBL" id="GES85293.1"/>
    </source>
</evidence>
<gene>
    <name evidence="1" type="ORF">RCL2_001237800</name>
</gene>